<protein>
    <submittedName>
        <fullName evidence="2">LFRYamide</fullName>
    </submittedName>
</protein>
<reference evidence="2" key="1">
    <citation type="submission" date="2018-03" db="EMBL/GenBank/DDBJ databases">
        <title>Identification and characterization of neuropeptides by transcriptome and proteome analyses in a bivalve mollusc Patinopecten yessoensis.</title>
        <authorList>
            <person name="Zhang M."/>
            <person name="Wang Y."/>
            <person name="Li Y."/>
            <person name="Li W."/>
            <person name="Li R."/>
            <person name="Xie X."/>
            <person name="Wang S."/>
            <person name="Hu X."/>
            <person name="Zhang L."/>
            <person name="Bao Z."/>
        </authorList>
    </citation>
    <scope>NUCLEOTIDE SEQUENCE</scope>
    <source>
        <tissue evidence="2">Ganglion</tissue>
    </source>
</reference>
<organism evidence="2">
    <name type="scientific">Mizuhopecten yessoensis</name>
    <name type="common">Japanese scallop</name>
    <name type="synonym">Patinopecten yessoensis</name>
    <dbReference type="NCBI Taxonomy" id="6573"/>
    <lineage>
        <taxon>Eukaryota</taxon>
        <taxon>Metazoa</taxon>
        <taxon>Spiralia</taxon>
        <taxon>Lophotrochozoa</taxon>
        <taxon>Mollusca</taxon>
        <taxon>Bivalvia</taxon>
        <taxon>Autobranchia</taxon>
        <taxon>Pteriomorphia</taxon>
        <taxon>Pectinida</taxon>
        <taxon>Pectinoidea</taxon>
        <taxon>Pectinidae</taxon>
        <taxon>Mizuhopecten</taxon>
    </lineage>
</organism>
<sequence length="98" mass="11191">MTTLQSLCVVALLLCLCEHTVARSIECSTLCTQGYSITSCECWRFKVKLPFRFGKRGRLPFRYGKRDSPVISSYDSSIEKPSYEDALDLLRSFSSDDY</sequence>
<feature type="chain" id="PRO_5016963789" evidence="1">
    <location>
        <begin position="23"/>
        <end position="98"/>
    </location>
</feature>
<dbReference type="AlphaFoldDB" id="A0A346GAU6"/>
<proteinExistence type="evidence at transcript level"/>
<evidence type="ECO:0000256" key="1">
    <source>
        <dbReference type="SAM" id="SignalP"/>
    </source>
</evidence>
<keyword evidence="1" id="KW-0732">Signal</keyword>
<dbReference type="EMBL" id="MH045231">
    <property type="protein sequence ID" value="AXN93499.1"/>
    <property type="molecule type" value="mRNA"/>
</dbReference>
<accession>A0A346GAU6</accession>
<evidence type="ECO:0000313" key="2">
    <source>
        <dbReference type="EMBL" id="AXN93499.1"/>
    </source>
</evidence>
<feature type="signal peptide" evidence="1">
    <location>
        <begin position="1"/>
        <end position="22"/>
    </location>
</feature>
<name>A0A346GAU6_MIZYE</name>